<proteinExistence type="predicted"/>
<sequence length="48" mass="5425">METTEEVERLMKRCQIGVGGRNALDTAHERYQRGNDVPLVEPLPMVKG</sequence>
<protein>
    <submittedName>
        <fullName evidence="1">Uncharacterized protein</fullName>
    </submittedName>
</protein>
<reference evidence="1 2" key="1">
    <citation type="submission" date="2016-06" db="EMBL/GenBank/DDBJ databases">
        <authorList>
            <person name="Kjaerup R.B."/>
            <person name="Dalgaard T.S."/>
            <person name="Juul-Madsen H.R."/>
        </authorList>
    </citation>
    <scope>NUCLEOTIDE SEQUENCE [LARGE SCALE GENOMIC DNA]</scope>
    <source>
        <strain evidence="1">2</strain>
    </source>
</reference>
<organism evidence="1 2">
    <name type="scientific">Candidatus Propionivibrio aalborgensis</name>
    <dbReference type="NCBI Taxonomy" id="1860101"/>
    <lineage>
        <taxon>Bacteria</taxon>
        <taxon>Pseudomonadati</taxon>
        <taxon>Pseudomonadota</taxon>
        <taxon>Betaproteobacteria</taxon>
        <taxon>Rhodocyclales</taxon>
        <taxon>Rhodocyclaceae</taxon>
        <taxon>Propionivibrio</taxon>
    </lineage>
</organism>
<dbReference type="EMBL" id="FLQY01000364">
    <property type="protein sequence ID" value="SBT10713.1"/>
    <property type="molecule type" value="Genomic_DNA"/>
</dbReference>
<dbReference type="AlphaFoldDB" id="A0A1A8Y2T8"/>
<name>A0A1A8Y2T8_9RHOO</name>
<accession>A0A1A8Y2T8</accession>
<evidence type="ECO:0000313" key="1">
    <source>
        <dbReference type="EMBL" id="SBT10713.1"/>
    </source>
</evidence>
<gene>
    <name evidence="1" type="ORF">PROAA_610073</name>
</gene>
<dbReference type="RefSeq" id="WP_186412281.1">
    <property type="nucleotide sequence ID" value="NZ_FLQY01000364.1"/>
</dbReference>
<dbReference type="Proteomes" id="UP000199600">
    <property type="component" value="Unassembled WGS sequence"/>
</dbReference>
<keyword evidence="2" id="KW-1185">Reference proteome</keyword>
<evidence type="ECO:0000313" key="2">
    <source>
        <dbReference type="Proteomes" id="UP000199600"/>
    </source>
</evidence>